<dbReference type="Gene3D" id="3.40.50.2300">
    <property type="match status" value="1"/>
</dbReference>
<dbReference type="GO" id="GO:0000160">
    <property type="term" value="P:phosphorelay signal transduction system"/>
    <property type="evidence" value="ECO:0007669"/>
    <property type="project" value="InterPro"/>
</dbReference>
<dbReference type="InterPro" id="IPR000792">
    <property type="entry name" value="Tscrpt_reg_LuxR_C"/>
</dbReference>
<feature type="region of interest" description="Disordered" evidence="4">
    <location>
        <begin position="1"/>
        <end position="31"/>
    </location>
</feature>
<feature type="domain" description="HTH luxR-type" evidence="5">
    <location>
        <begin position="176"/>
        <end position="241"/>
    </location>
</feature>
<dbReference type="Pfam" id="PF00072">
    <property type="entry name" value="Response_reg"/>
    <property type="match status" value="1"/>
</dbReference>
<feature type="domain" description="Response regulatory" evidence="6">
    <location>
        <begin position="39"/>
        <end position="154"/>
    </location>
</feature>
<proteinExistence type="predicted"/>
<accession>A0AAC9P832</accession>
<dbReference type="InterPro" id="IPR016032">
    <property type="entry name" value="Sig_transdc_resp-reg_C-effctor"/>
</dbReference>
<dbReference type="Pfam" id="PF00196">
    <property type="entry name" value="GerE"/>
    <property type="match status" value="1"/>
</dbReference>
<feature type="modified residue" description="4-aspartylphosphate" evidence="3">
    <location>
        <position position="89"/>
    </location>
</feature>
<dbReference type="InterPro" id="IPR001789">
    <property type="entry name" value="Sig_transdc_resp-reg_receiver"/>
</dbReference>
<dbReference type="EMBL" id="CP018191">
    <property type="protein sequence ID" value="APH53584.1"/>
    <property type="molecule type" value="Genomic_DNA"/>
</dbReference>
<dbReference type="SMART" id="SM00448">
    <property type="entry name" value="REC"/>
    <property type="match status" value="1"/>
</dbReference>
<dbReference type="CDD" id="cd17535">
    <property type="entry name" value="REC_NarL-like"/>
    <property type="match status" value="1"/>
</dbReference>
<sequence length="246" mass="26794">MRGRVESAEQSSPRHRGGSSHAGFSRAEGNSGMTQPMIKVLVVEDHPLVRAGCHRVLSRRDTLEVLEASSGQDGVAINAAQKPHVIILDINLPDSNGFDLLDDLLRDNPEVRIIVLSMYGDTHFVRRALDRGVKGYVTKNDDPETILLAIDQVMNNGVYLGQVVAQSLALGRLMPDSNVAADLSVKEKRVLELLGDGLSLSEIAYELGVSYKTVANMSGALRTRLKIRTGAALVKFAVEWKARTQP</sequence>
<evidence type="ECO:0000256" key="3">
    <source>
        <dbReference type="PROSITE-ProRule" id="PRU00169"/>
    </source>
</evidence>
<evidence type="ECO:0000256" key="1">
    <source>
        <dbReference type="ARBA" id="ARBA00022553"/>
    </source>
</evidence>
<dbReference type="AlphaFoldDB" id="A0AAC9P832"/>
<dbReference type="PANTHER" id="PTHR45566">
    <property type="entry name" value="HTH-TYPE TRANSCRIPTIONAL REGULATOR YHJB-RELATED"/>
    <property type="match status" value="1"/>
</dbReference>
<dbReference type="SMART" id="SM00421">
    <property type="entry name" value="HTH_LUXR"/>
    <property type="match status" value="1"/>
</dbReference>
<reference evidence="8" key="1">
    <citation type="submission" date="2016-11" db="EMBL/GenBank/DDBJ databases">
        <title>Comparative genomic and phenotypic analysis of Granulibacter bethesdensis clinical isolates from patients with chronic granulomatous disease.</title>
        <authorList>
            <person name="Zarember K.A."/>
            <person name="Porcella S.F."/>
            <person name="Chu J."/>
            <person name="Ding L."/>
            <person name="Dahlstrom E."/>
            <person name="Barbian K."/>
            <person name="Martens C."/>
            <person name="Sykora L."/>
            <person name="Kramer S."/>
            <person name="Pettinato A.M."/>
            <person name="Hong H."/>
            <person name="Wald G."/>
            <person name="Berg L.J."/>
            <person name="Rogge L.S."/>
            <person name="Greenberg D.E."/>
            <person name="Falcone E.L."/>
            <person name="Neves J.F."/>
            <person name="Simoes M.J."/>
            <person name="Casal M."/>
            <person name="Rodriguez-Lopez F.C."/>
            <person name="Zelazny A."/>
            <person name="Gallin J.I."/>
            <person name="Holland S.M."/>
        </authorList>
    </citation>
    <scope>NUCLEOTIDE SEQUENCE [LARGE SCALE GENOMIC DNA]</scope>
    <source>
        <strain evidence="8">NIH9.1</strain>
    </source>
</reference>
<evidence type="ECO:0000256" key="2">
    <source>
        <dbReference type="ARBA" id="ARBA00023125"/>
    </source>
</evidence>
<gene>
    <name evidence="7" type="ORF">GbCGDNIH9_0355</name>
</gene>
<protein>
    <submittedName>
        <fullName evidence="7">Two-component response regulator</fullName>
    </submittedName>
</protein>
<evidence type="ECO:0000259" key="5">
    <source>
        <dbReference type="PROSITE" id="PS50043"/>
    </source>
</evidence>
<keyword evidence="1 3" id="KW-0597">Phosphoprotein</keyword>
<evidence type="ECO:0000313" key="7">
    <source>
        <dbReference type="EMBL" id="APH53584.1"/>
    </source>
</evidence>
<dbReference type="GO" id="GO:0003677">
    <property type="term" value="F:DNA binding"/>
    <property type="evidence" value="ECO:0007669"/>
    <property type="project" value="UniProtKB-KW"/>
</dbReference>
<dbReference type="SUPFAM" id="SSF52172">
    <property type="entry name" value="CheY-like"/>
    <property type="match status" value="1"/>
</dbReference>
<dbReference type="InterPro" id="IPR051015">
    <property type="entry name" value="EvgA-like"/>
</dbReference>
<dbReference type="Proteomes" id="UP000182373">
    <property type="component" value="Chromosome"/>
</dbReference>
<dbReference type="SUPFAM" id="SSF46894">
    <property type="entry name" value="C-terminal effector domain of the bipartite response regulators"/>
    <property type="match status" value="1"/>
</dbReference>
<name>A0AAC9P832_9PROT</name>
<dbReference type="PRINTS" id="PR00038">
    <property type="entry name" value="HTHLUXR"/>
</dbReference>
<evidence type="ECO:0000256" key="4">
    <source>
        <dbReference type="SAM" id="MobiDB-lite"/>
    </source>
</evidence>
<dbReference type="InterPro" id="IPR011006">
    <property type="entry name" value="CheY-like_superfamily"/>
</dbReference>
<dbReference type="PANTHER" id="PTHR45566:SF1">
    <property type="entry name" value="HTH-TYPE TRANSCRIPTIONAL REGULATOR YHJB-RELATED"/>
    <property type="match status" value="1"/>
</dbReference>
<evidence type="ECO:0000313" key="8">
    <source>
        <dbReference type="Proteomes" id="UP000182373"/>
    </source>
</evidence>
<dbReference type="GO" id="GO:0006355">
    <property type="term" value="P:regulation of DNA-templated transcription"/>
    <property type="evidence" value="ECO:0007669"/>
    <property type="project" value="InterPro"/>
</dbReference>
<organism evidence="7 8">
    <name type="scientific">Granulibacter bethesdensis</name>
    <dbReference type="NCBI Taxonomy" id="364410"/>
    <lineage>
        <taxon>Bacteria</taxon>
        <taxon>Pseudomonadati</taxon>
        <taxon>Pseudomonadota</taxon>
        <taxon>Alphaproteobacteria</taxon>
        <taxon>Acetobacterales</taxon>
        <taxon>Acetobacteraceae</taxon>
        <taxon>Granulibacter</taxon>
    </lineage>
</organism>
<evidence type="ECO:0000259" key="6">
    <source>
        <dbReference type="PROSITE" id="PS50110"/>
    </source>
</evidence>
<dbReference type="CDD" id="cd06170">
    <property type="entry name" value="LuxR_C_like"/>
    <property type="match status" value="1"/>
</dbReference>
<keyword evidence="2" id="KW-0238">DNA-binding</keyword>
<dbReference type="PROSITE" id="PS50110">
    <property type="entry name" value="RESPONSE_REGULATORY"/>
    <property type="match status" value="1"/>
</dbReference>
<dbReference type="PROSITE" id="PS50043">
    <property type="entry name" value="HTH_LUXR_2"/>
    <property type="match status" value="1"/>
</dbReference>
<dbReference type="InterPro" id="IPR058245">
    <property type="entry name" value="NreC/VraR/RcsB-like_REC"/>
</dbReference>